<dbReference type="Proteomes" id="UP000670947">
    <property type="component" value="Unassembled WGS sequence"/>
</dbReference>
<protein>
    <submittedName>
        <fullName evidence="1">Uncharacterized protein</fullName>
    </submittedName>
</protein>
<proteinExistence type="predicted"/>
<organism evidence="1 2">
    <name type="scientific">Paenibacillus artemisiicola</name>
    <dbReference type="NCBI Taxonomy" id="1172618"/>
    <lineage>
        <taxon>Bacteria</taxon>
        <taxon>Bacillati</taxon>
        <taxon>Bacillota</taxon>
        <taxon>Bacilli</taxon>
        <taxon>Bacillales</taxon>
        <taxon>Paenibacillaceae</taxon>
        <taxon>Paenibacillus</taxon>
    </lineage>
</organism>
<keyword evidence="2" id="KW-1185">Reference proteome</keyword>
<dbReference type="EMBL" id="JAGGDJ010000001">
    <property type="protein sequence ID" value="MBO7742872.1"/>
    <property type="molecule type" value="Genomic_DNA"/>
</dbReference>
<sequence length="117" mass="11910">MAIISTGPIDNSPTAGLGISQQAAIHLVNRGASGAATVLIQGYYLTGSRTLYVLEQIVLAPNEHAVKRYFAGLAAFEFVLDVTGPGQVGVEAALMGVSASGAVVTAVRLAAAEGLQR</sequence>
<evidence type="ECO:0000313" key="1">
    <source>
        <dbReference type="EMBL" id="MBO7742872.1"/>
    </source>
</evidence>
<comment type="caution">
    <text evidence="1">The sequence shown here is derived from an EMBL/GenBank/DDBJ whole genome shotgun (WGS) entry which is preliminary data.</text>
</comment>
<evidence type="ECO:0000313" key="2">
    <source>
        <dbReference type="Proteomes" id="UP000670947"/>
    </source>
</evidence>
<dbReference type="RefSeq" id="WP_208845833.1">
    <property type="nucleotide sequence ID" value="NZ_JAGGDJ010000001.1"/>
</dbReference>
<reference evidence="1 2" key="1">
    <citation type="submission" date="2021-03" db="EMBL/GenBank/DDBJ databases">
        <title>Paenibacillus artemisicola MWE-103 whole genome sequence.</title>
        <authorList>
            <person name="Ham Y.J."/>
        </authorList>
    </citation>
    <scope>NUCLEOTIDE SEQUENCE [LARGE SCALE GENOMIC DNA]</scope>
    <source>
        <strain evidence="1 2">MWE-103</strain>
    </source>
</reference>
<gene>
    <name evidence="1" type="ORF">I8J29_01600</name>
</gene>
<name>A0ABS3W3J9_9BACL</name>
<accession>A0ABS3W3J9</accession>